<gene>
    <name evidence="1" type="primary">LOC108041743</name>
</gene>
<protein>
    <submittedName>
        <fullName evidence="1">Uncharacterized protein LOC108041743</fullName>
    </submittedName>
</protein>
<dbReference type="AlphaFoldDB" id="A0A6P4EPM3"/>
<proteinExistence type="predicted"/>
<reference evidence="1" key="1">
    <citation type="submission" date="2025-08" db="UniProtKB">
        <authorList>
            <consortium name="RefSeq"/>
        </authorList>
    </citation>
    <scope>IDENTIFICATION</scope>
</reference>
<organism evidence="1">
    <name type="scientific">Drosophila rhopaloa</name>
    <name type="common">Fruit fly</name>
    <dbReference type="NCBI Taxonomy" id="1041015"/>
    <lineage>
        <taxon>Eukaryota</taxon>
        <taxon>Metazoa</taxon>
        <taxon>Ecdysozoa</taxon>
        <taxon>Arthropoda</taxon>
        <taxon>Hexapoda</taxon>
        <taxon>Insecta</taxon>
        <taxon>Pterygota</taxon>
        <taxon>Neoptera</taxon>
        <taxon>Endopterygota</taxon>
        <taxon>Diptera</taxon>
        <taxon>Brachycera</taxon>
        <taxon>Muscomorpha</taxon>
        <taxon>Ephydroidea</taxon>
        <taxon>Drosophilidae</taxon>
        <taxon>Drosophila</taxon>
        <taxon>Sophophora</taxon>
    </lineage>
</organism>
<evidence type="ECO:0000313" key="1">
    <source>
        <dbReference type="RefSeq" id="XP_016975246.1"/>
    </source>
</evidence>
<accession>A0A6P4EPM3</accession>
<sequence length="134" mass="15985">MISKVKTWSRSPLIPARDHGAAILPPAERPDPIPELCEEKQPVMGWLLGWEYGRKWLERREDIQRHRNLVSKFGRIPPDFGWWLNQRRPLFVRQQRYRTKAGPRPRKQITAFEVAKQRREAQARKLLESQPKNQ</sequence>
<dbReference type="OrthoDB" id="7847692at2759"/>
<name>A0A6P4EPM3_DRORH</name>
<dbReference type="RefSeq" id="XP_016975246.1">
    <property type="nucleotide sequence ID" value="XM_017119757.1"/>
</dbReference>